<evidence type="ECO:0000256" key="8">
    <source>
        <dbReference type="ARBA" id="ARBA00041601"/>
    </source>
</evidence>
<feature type="chain" id="PRO_5047415593" description="Probable beta-glucosidase G" evidence="10">
    <location>
        <begin position="23"/>
        <end position="1042"/>
    </location>
</feature>
<reference evidence="12 13" key="1">
    <citation type="submission" date="2023-09" db="EMBL/GenBank/DDBJ databases">
        <title>Microbacterium fusihabitans sp. nov., Microbacterium phycihabitans sp. nov., and Microbacterium cervinum sp. nov., isolated from dried seaweeds of beach.</title>
        <authorList>
            <person name="Lee S.D."/>
        </authorList>
    </citation>
    <scope>NUCLEOTIDE SEQUENCE [LARGE SCALE GENOMIC DNA]</scope>
    <source>
        <strain evidence="12 13">KSW2-21</strain>
    </source>
</reference>
<name>A0ABU3RTX8_9MICO</name>
<feature type="signal peptide" evidence="10">
    <location>
        <begin position="1"/>
        <end position="22"/>
    </location>
</feature>
<comment type="subcellular location">
    <subcellularLocation>
        <location evidence="1">Secreted</location>
    </subcellularLocation>
</comment>
<evidence type="ECO:0000256" key="1">
    <source>
        <dbReference type="ARBA" id="ARBA00004613"/>
    </source>
</evidence>
<dbReference type="SMART" id="SM00758">
    <property type="entry name" value="PA14"/>
    <property type="match status" value="1"/>
</dbReference>
<dbReference type="InterPro" id="IPR011658">
    <property type="entry name" value="PA14_dom"/>
</dbReference>
<evidence type="ECO:0000256" key="3">
    <source>
        <dbReference type="ARBA" id="ARBA00022525"/>
    </source>
</evidence>
<dbReference type="InterPro" id="IPR026891">
    <property type="entry name" value="Fn3-like"/>
</dbReference>
<evidence type="ECO:0000256" key="2">
    <source>
        <dbReference type="ARBA" id="ARBA00005336"/>
    </source>
</evidence>
<dbReference type="GO" id="GO:0016787">
    <property type="term" value="F:hydrolase activity"/>
    <property type="evidence" value="ECO:0007669"/>
    <property type="project" value="UniProtKB-KW"/>
</dbReference>
<gene>
    <name evidence="12" type="ORF">RWH43_06315</name>
</gene>
<keyword evidence="13" id="KW-1185">Reference proteome</keyword>
<dbReference type="SUPFAM" id="SSF51445">
    <property type="entry name" value="(Trans)glycosidases"/>
    <property type="match status" value="1"/>
</dbReference>
<dbReference type="Pfam" id="PF01915">
    <property type="entry name" value="Glyco_hydro_3_C"/>
    <property type="match status" value="1"/>
</dbReference>
<dbReference type="PROSITE" id="PS51820">
    <property type="entry name" value="PA14"/>
    <property type="match status" value="1"/>
</dbReference>
<dbReference type="InterPro" id="IPR017853">
    <property type="entry name" value="GH"/>
</dbReference>
<dbReference type="SUPFAM" id="SSF52279">
    <property type="entry name" value="Beta-D-glucan exohydrolase, C-terminal domain"/>
    <property type="match status" value="1"/>
</dbReference>
<evidence type="ECO:0000259" key="11">
    <source>
        <dbReference type="PROSITE" id="PS51820"/>
    </source>
</evidence>
<keyword evidence="3" id="KW-0964">Secreted</keyword>
<evidence type="ECO:0000256" key="5">
    <source>
        <dbReference type="ARBA" id="ARBA00022801"/>
    </source>
</evidence>
<organism evidence="12 13">
    <name type="scientific">Microbacterium algihabitans</name>
    <dbReference type="NCBI Taxonomy" id="3075992"/>
    <lineage>
        <taxon>Bacteria</taxon>
        <taxon>Bacillati</taxon>
        <taxon>Actinomycetota</taxon>
        <taxon>Actinomycetes</taxon>
        <taxon>Micrococcales</taxon>
        <taxon>Microbacteriaceae</taxon>
        <taxon>Microbacterium</taxon>
    </lineage>
</organism>
<dbReference type="PRINTS" id="PR00133">
    <property type="entry name" value="GLHYDRLASE3"/>
</dbReference>
<dbReference type="InterPro" id="IPR001764">
    <property type="entry name" value="Glyco_hydro_3_N"/>
</dbReference>
<dbReference type="EMBL" id="JAWDIU010000001">
    <property type="protein sequence ID" value="MDU0326371.1"/>
    <property type="molecule type" value="Genomic_DNA"/>
</dbReference>
<dbReference type="PANTHER" id="PTHR42715">
    <property type="entry name" value="BETA-GLUCOSIDASE"/>
    <property type="match status" value="1"/>
</dbReference>
<dbReference type="InterPro" id="IPR036962">
    <property type="entry name" value="Glyco_hydro_3_N_sf"/>
</dbReference>
<dbReference type="PANTHER" id="PTHR42715:SF12">
    <property type="entry name" value="BETA-GLUCOSIDASE G-RELATED"/>
    <property type="match status" value="1"/>
</dbReference>
<evidence type="ECO:0000313" key="12">
    <source>
        <dbReference type="EMBL" id="MDU0326371.1"/>
    </source>
</evidence>
<accession>A0ABU3RTX8</accession>
<dbReference type="Pfam" id="PF07691">
    <property type="entry name" value="PA14"/>
    <property type="match status" value="1"/>
</dbReference>
<dbReference type="InterPro" id="IPR050288">
    <property type="entry name" value="Cellulose_deg_GH3"/>
</dbReference>
<dbReference type="InterPro" id="IPR013783">
    <property type="entry name" value="Ig-like_fold"/>
</dbReference>
<comment type="caution">
    <text evidence="12">The sequence shown here is derived from an EMBL/GenBank/DDBJ whole genome shotgun (WGS) entry which is preliminary data.</text>
</comment>
<evidence type="ECO:0000256" key="9">
    <source>
        <dbReference type="ARBA" id="ARBA00041808"/>
    </source>
</evidence>
<sequence length="1042" mass="108250">MVALATAVTIGASALLAAPAHAAQSTTPWTDTSLSAQERAQALVAVLTLDEKIELLVQTGGNGIPKYGIPAIKGKDASNGLSNPGGSTALPVGLALASTFDTPLAQQYGAVTGRETREAGFNSAATPTVDLARTPWGGRNWEGFGEDPLLTGTIGAAATAGIQSQGIPAEVKHYNVYNEESRRAHVNAVIDERTLQEIHTRPWESVIRDSNAASVMCSFNKINGEYACGNNTLLNTVLKNQLGFQGFVQTDFNAAHSVLDYNAGMDTSGETLDFSRGNLKQAVIDGRVPEARVTDAARRVLWTMFQYGIYDNPPPAAGPISSATLSQGDKVATVAGQEGTVLLKNDSALPLNSSKLSSIAVIGAGADEYIDGGGSASVTTPTGLTTMLEGITARAGSKVAVRYAAGTDEVGLADTLPGPAPVPSSVLSAVTATYRSGIDAPAGGVLLSRTEKQINLRTGLSADTGNNTSQVPGVGFPTALMPITADWTTTLTPPATGTYKLALTNLGTAKLFIDGQLVLTNPGAEVSTQTVDVPLVLGKPVDVRVTYTTDAVNQFDGSLNDQPGAMLRLGWVPPQGAVAPAMREAADLAKSSDVAIVVVRDYTGEAGDRGNLTLPQNQDELIRQVAAANKRTIVVLATSGAVTMPWIDSVPGVVEAWYGGQTQGDSIASILFGDVNPSGKLPVTFPTTDEQALASGISNPFDIVDQLNPSVEYSNGIDVGYRGFFAKGLDPQFGFGHGLSYTSFEYSKLKLKDVKPAGVAAVATTATVRVKNTGSVAGTEVVQLYVGSLPTQVHTAKRTLAGFARVTLAPGESKNVDVPVSLRSLQYWDVDGDRWVLPSGNISTYVGSSSDDIRAEGTLTVREDKKAPSVSVTVDPKQAGGKNSWGTTPTTLTFAASDDVDTAPVVEASVDGGPFQKVTAPLLIDTDGAHRIEARARDAAGNLSKTITQTVNLDRAAPTVSARLNGRQVTVAAEDAASGVARVEYRIVSAGAPASTSGWKNANASIQLNPKEQDGIRSGALKLEYRATDKAGNVSAVGTLTT</sequence>
<evidence type="ECO:0000256" key="4">
    <source>
        <dbReference type="ARBA" id="ARBA00022729"/>
    </source>
</evidence>
<keyword evidence="5 12" id="KW-0378">Hydrolase</keyword>
<dbReference type="RefSeq" id="WP_316000982.1">
    <property type="nucleotide sequence ID" value="NZ_JAWDIU010000001.1"/>
</dbReference>
<dbReference type="InterPro" id="IPR036881">
    <property type="entry name" value="Glyco_hydro_3_C_sf"/>
</dbReference>
<protein>
    <recommendedName>
        <fullName evidence="6">Probable beta-glucosidase G</fullName>
    </recommendedName>
    <alternativeName>
        <fullName evidence="7">Beta-D-glucoside glucohydrolase G</fullName>
    </alternativeName>
    <alternativeName>
        <fullName evidence="8">Cellobiase G</fullName>
    </alternativeName>
    <alternativeName>
        <fullName evidence="9">Gentiobiase G</fullName>
    </alternativeName>
</protein>
<dbReference type="Proteomes" id="UP001256673">
    <property type="component" value="Unassembled WGS sequence"/>
</dbReference>
<dbReference type="Gene3D" id="3.40.50.1700">
    <property type="entry name" value="Glycoside hydrolase family 3 C-terminal domain"/>
    <property type="match status" value="1"/>
</dbReference>
<proteinExistence type="inferred from homology"/>
<dbReference type="SMART" id="SM01217">
    <property type="entry name" value="Fn3_like"/>
    <property type="match status" value="1"/>
</dbReference>
<dbReference type="Pfam" id="PF14310">
    <property type="entry name" value="Fn3-like"/>
    <property type="match status" value="1"/>
</dbReference>
<comment type="similarity">
    <text evidence="2">Belongs to the glycosyl hydrolase 3 family.</text>
</comment>
<dbReference type="Gene3D" id="2.60.120.260">
    <property type="entry name" value="Galactose-binding domain-like"/>
    <property type="match status" value="1"/>
</dbReference>
<feature type="domain" description="PA14" evidence="11">
    <location>
        <begin position="425"/>
        <end position="586"/>
    </location>
</feature>
<dbReference type="InterPro" id="IPR037524">
    <property type="entry name" value="PA14/GLEYA"/>
</dbReference>
<evidence type="ECO:0000256" key="7">
    <source>
        <dbReference type="ARBA" id="ARBA00041276"/>
    </source>
</evidence>
<dbReference type="Gene3D" id="3.20.20.300">
    <property type="entry name" value="Glycoside hydrolase, family 3, N-terminal domain"/>
    <property type="match status" value="1"/>
</dbReference>
<evidence type="ECO:0000313" key="13">
    <source>
        <dbReference type="Proteomes" id="UP001256673"/>
    </source>
</evidence>
<dbReference type="Gene3D" id="2.60.40.10">
    <property type="entry name" value="Immunoglobulins"/>
    <property type="match status" value="1"/>
</dbReference>
<evidence type="ECO:0000256" key="6">
    <source>
        <dbReference type="ARBA" id="ARBA00039579"/>
    </source>
</evidence>
<keyword evidence="4 10" id="KW-0732">Signal</keyword>
<dbReference type="InterPro" id="IPR002772">
    <property type="entry name" value="Glyco_hydro_3_C"/>
</dbReference>
<dbReference type="Pfam" id="PF00933">
    <property type="entry name" value="Glyco_hydro_3"/>
    <property type="match status" value="1"/>
</dbReference>
<evidence type="ECO:0000256" key="10">
    <source>
        <dbReference type="SAM" id="SignalP"/>
    </source>
</evidence>